<evidence type="ECO:0000313" key="2">
    <source>
        <dbReference type="EMBL" id="MBW62679.1"/>
    </source>
</evidence>
<feature type="signal peptide" evidence="1">
    <location>
        <begin position="1"/>
        <end position="16"/>
    </location>
</feature>
<dbReference type="EMBL" id="GGFJ01013538">
    <property type="protein sequence ID" value="MBW62679.1"/>
    <property type="molecule type" value="Transcribed_RNA"/>
</dbReference>
<sequence length="80" mass="9236">MLCLLMLLLPFCCDLAYRYSASRASRRRVRSRWRVRSEGFASSFTEVKKVTQIGKNRGTRHALSRFIRQIAISRISSDGP</sequence>
<feature type="chain" id="PRO_5014617319" evidence="1">
    <location>
        <begin position="17"/>
        <end position="80"/>
    </location>
</feature>
<dbReference type="AlphaFoldDB" id="A0A2M4CBP7"/>
<evidence type="ECO:0000256" key="1">
    <source>
        <dbReference type="SAM" id="SignalP"/>
    </source>
</evidence>
<accession>A0A2M4CBP7</accession>
<protein>
    <submittedName>
        <fullName evidence="2">Putative secreted protein</fullName>
    </submittedName>
</protein>
<name>A0A2M4CBP7_9DIPT</name>
<organism evidence="2">
    <name type="scientific">Anopheles marajoara</name>
    <dbReference type="NCBI Taxonomy" id="58244"/>
    <lineage>
        <taxon>Eukaryota</taxon>
        <taxon>Metazoa</taxon>
        <taxon>Ecdysozoa</taxon>
        <taxon>Arthropoda</taxon>
        <taxon>Hexapoda</taxon>
        <taxon>Insecta</taxon>
        <taxon>Pterygota</taxon>
        <taxon>Neoptera</taxon>
        <taxon>Endopterygota</taxon>
        <taxon>Diptera</taxon>
        <taxon>Nematocera</taxon>
        <taxon>Culicoidea</taxon>
        <taxon>Culicidae</taxon>
        <taxon>Anophelinae</taxon>
        <taxon>Anopheles</taxon>
    </lineage>
</organism>
<proteinExistence type="predicted"/>
<reference evidence="2" key="1">
    <citation type="submission" date="2018-01" db="EMBL/GenBank/DDBJ databases">
        <title>An insight into the sialome of Amazonian anophelines.</title>
        <authorList>
            <person name="Ribeiro J.M."/>
            <person name="Scarpassa V."/>
            <person name="Calvo E."/>
        </authorList>
    </citation>
    <scope>NUCLEOTIDE SEQUENCE</scope>
    <source>
        <tissue evidence="2">Salivary glands</tissue>
    </source>
</reference>
<keyword evidence="1" id="KW-0732">Signal</keyword>